<sequence length="89" mass="10196">MKLIVDSLQTIKNANSVNFKAEAMETDNNEELLNKLADQSKQIGGLKQLFLMNTELSTTLSPLTAEHCTAYNFFYLCRSHQTFINTRRH</sequence>
<proteinExistence type="predicted"/>
<dbReference type="Proteomes" id="UP000035680">
    <property type="component" value="Unassembled WGS sequence"/>
</dbReference>
<name>A0A0K0FPS5_STRVS</name>
<protein>
    <submittedName>
        <fullName evidence="2">Uncharacterized protein</fullName>
    </submittedName>
</protein>
<reference evidence="1" key="1">
    <citation type="submission" date="2014-07" db="EMBL/GenBank/DDBJ databases">
        <authorList>
            <person name="Martin A.A"/>
            <person name="De Silva N."/>
        </authorList>
    </citation>
    <scope>NUCLEOTIDE SEQUENCE</scope>
</reference>
<accession>A0A0K0FPS5</accession>
<evidence type="ECO:0000313" key="1">
    <source>
        <dbReference type="Proteomes" id="UP000035680"/>
    </source>
</evidence>
<dbReference type="WBParaSite" id="SVE_1121900.1">
    <property type="protein sequence ID" value="SVE_1121900.1"/>
    <property type="gene ID" value="SVE_1121900"/>
</dbReference>
<dbReference type="AlphaFoldDB" id="A0A0K0FPS5"/>
<keyword evidence="1" id="KW-1185">Reference proteome</keyword>
<evidence type="ECO:0000313" key="2">
    <source>
        <dbReference type="WBParaSite" id="SVE_1121900.1"/>
    </source>
</evidence>
<organism evidence="1 2">
    <name type="scientific">Strongyloides venezuelensis</name>
    <name type="common">Threadworm</name>
    <dbReference type="NCBI Taxonomy" id="75913"/>
    <lineage>
        <taxon>Eukaryota</taxon>
        <taxon>Metazoa</taxon>
        <taxon>Ecdysozoa</taxon>
        <taxon>Nematoda</taxon>
        <taxon>Chromadorea</taxon>
        <taxon>Rhabditida</taxon>
        <taxon>Tylenchina</taxon>
        <taxon>Panagrolaimomorpha</taxon>
        <taxon>Strongyloidoidea</taxon>
        <taxon>Strongyloididae</taxon>
        <taxon>Strongyloides</taxon>
    </lineage>
</organism>
<reference evidence="2" key="2">
    <citation type="submission" date="2015-08" db="UniProtKB">
        <authorList>
            <consortium name="WormBaseParasite"/>
        </authorList>
    </citation>
    <scope>IDENTIFICATION</scope>
</reference>